<dbReference type="EC" id="3.1.-.-" evidence="7"/>
<dbReference type="InterPro" id="IPR023091">
    <property type="entry name" value="MetalPrtase_cat_dom_sf_prd"/>
</dbReference>
<keyword evidence="4 7" id="KW-0255">Endonuclease</keyword>
<evidence type="ECO:0000256" key="6">
    <source>
        <dbReference type="ARBA" id="ARBA00022833"/>
    </source>
</evidence>
<dbReference type="RefSeq" id="WP_092319064.1">
    <property type="nucleotide sequence ID" value="NZ_FOKY01000006.1"/>
</dbReference>
<comment type="cofactor">
    <cofactor evidence="7">
        <name>Zn(2+)</name>
        <dbReference type="ChEBI" id="CHEBI:29105"/>
    </cofactor>
    <text evidence="7">Binds 1 zinc ion.</text>
</comment>
<evidence type="ECO:0000256" key="5">
    <source>
        <dbReference type="ARBA" id="ARBA00022801"/>
    </source>
</evidence>
<evidence type="ECO:0000256" key="2">
    <source>
        <dbReference type="ARBA" id="ARBA00022722"/>
    </source>
</evidence>
<dbReference type="PANTHER" id="PTHR46986">
    <property type="entry name" value="ENDORIBONUCLEASE YBEY, CHLOROPLASTIC"/>
    <property type="match status" value="1"/>
</dbReference>
<keyword evidence="3 7" id="KW-0479">Metal-binding</keyword>
<feature type="binding site" evidence="7">
    <location>
        <position position="115"/>
    </location>
    <ligand>
        <name>Zn(2+)</name>
        <dbReference type="ChEBI" id="CHEBI:29105"/>
        <note>catalytic</note>
    </ligand>
</feature>
<evidence type="ECO:0000256" key="7">
    <source>
        <dbReference type="HAMAP-Rule" id="MF_00009"/>
    </source>
</evidence>
<dbReference type="STRING" id="34097.SAMN02745150_00899"/>
<proteinExistence type="inferred from homology"/>
<keyword evidence="2 7" id="KW-0540">Nuclease</keyword>
<name>A0A1I1E3H0_BREAD</name>
<keyword evidence="6 7" id="KW-0862">Zinc</keyword>
<organism evidence="8 9">
    <name type="scientific">Brevinema andersonii</name>
    <dbReference type="NCBI Taxonomy" id="34097"/>
    <lineage>
        <taxon>Bacteria</taxon>
        <taxon>Pseudomonadati</taxon>
        <taxon>Spirochaetota</taxon>
        <taxon>Spirochaetia</taxon>
        <taxon>Brevinematales</taxon>
        <taxon>Brevinemataceae</taxon>
        <taxon>Brevinema</taxon>
    </lineage>
</organism>
<dbReference type="GO" id="GO:0004222">
    <property type="term" value="F:metalloendopeptidase activity"/>
    <property type="evidence" value="ECO:0007669"/>
    <property type="project" value="InterPro"/>
</dbReference>
<evidence type="ECO:0000313" key="8">
    <source>
        <dbReference type="EMBL" id="SFB81202.1"/>
    </source>
</evidence>
<dbReference type="HAMAP" id="MF_00009">
    <property type="entry name" value="Endoribonucl_YbeY"/>
    <property type="match status" value="1"/>
</dbReference>
<evidence type="ECO:0000256" key="4">
    <source>
        <dbReference type="ARBA" id="ARBA00022759"/>
    </source>
</evidence>
<reference evidence="9" key="1">
    <citation type="submission" date="2016-10" db="EMBL/GenBank/DDBJ databases">
        <authorList>
            <person name="Varghese N."/>
            <person name="Submissions S."/>
        </authorList>
    </citation>
    <scope>NUCLEOTIDE SEQUENCE [LARGE SCALE GENOMIC DNA]</scope>
    <source>
        <strain evidence="9">ATCC 43811</strain>
    </source>
</reference>
<dbReference type="Gene3D" id="3.40.390.30">
    <property type="entry name" value="Metalloproteases ('zincins'), catalytic domain"/>
    <property type="match status" value="1"/>
</dbReference>
<comment type="subcellular location">
    <subcellularLocation>
        <location evidence="7">Cytoplasm</location>
    </subcellularLocation>
</comment>
<gene>
    <name evidence="7" type="primary">ybeY</name>
    <name evidence="8" type="ORF">SAMN02745150_00899</name>
</gene>
<dbReference type="GO" id="GO:0008270">
    <property type="term" value="F:zinc ion binding"/>
    <property type="evidence" value="ECO:0007669"/>
    <property type="project" value="UniProtKB-UniRule"/>
</dbReference>
<feature type="binding site" evidence="7">
    <location>
        <position position="119"/>
    </location>
    <ligand>
        <name>Zn(2+)</name>
        <dbReference type="ChEBI" id="CHEBI:29105"/>
        <note>catalytic</note>
    </ligand>
</feature>
<keyword evidence="5 7" id="KW-0378">Hydrolase</keyword>
<evidence type="ECO:0000256" key="3">
    <source>
        <dbReference type="ARBA" id="ARBA00022723"/>
    </source>
</evidence>
<dbReference type="InterPro" id="IPR020549">
    <property type="entry name" value="YbeY_CS"/>
</dbReference>
<comment type="similarity">
    <text evidence="1 7">Belongs to the endoribonuclease YbeY family.</text>
</comment>
<dbReference type="SUPFAM" id="SSF55486">
    <property type="entry name" value="Metalloproteases ('zincins'), catalytic domain"/>
    <property type="match status" value="1"/>
</dbReference>
<protein>
    <recommendedName>
        <fullName evidence="7">Endoribonuclease YbeY</fullName>
        <ecNumber evidence="7">3.1.-.-</ecNumber>
    </recommendedName>
</protein>
<dbReference type="Proteomes" id="UP000240042">
    <property type="component" value="Unassembled WGS sequence"/>
</dbReference>
<dbReference type="Pfam" id="PF02130">
    <property type="entry name" value="YbeY"/>
    <property type="match status" value="1"/>
</dbReference>
<dbReference type="GO" id="GO:0006364">
    <property type="term" value="P:rRNA processing"/>
    <property type="evidence" value="ECO:0007669"/>
    <property type="project" value="UniProtKB-UniRule"/>
</dbReference>
<comment type="function">
    <text evidence="7">Single strand-specific metallo-endoribonuclease involved in late-stage 70S ribosome quality control and in maturation of the 3' terminus of the 16S rRNA.</text>
</comment>
<dbReference type="PROSITE" id="PS01306">
    <property type="entry name" value="UPF0054"/>
    <property type="match status" value="1"/>
</dbReference>
<dbReference type="AlphaFoldDB" id="A0A1I1E3H0"/>
<accession>A0A1I1E3H0</accession>
<dbReference type="GO" id="GO:0004521">
    <property type="term" value="F:RNA endonuclease activity"/>
    <property type="evidence" value="ECO:0007669"/>
    <property type="project" value="UniProtKB-UniRule"/>
</dbReference>
<dbReference type="NCBIfam" id="TIGR00043">
    <property type="entry name" value="rRNA maturation RNase YbeY"/>
    <property type="match status" value="1"/>
</dbReference>
<dbReference type="EMBL" id="FOKY01000006">
    <property type="protein sequence ID" value="SFB81202.1"/>
    <property type="molecule type" value="Genomic_DNA"/>
</dbReference>
<evidence type="ECO:0000256" key="1">
    <source>
        <dbReference type="ARBA" id="ARBA00010875"/>
    </source>
</evidence>
<dbReference type="GO" id="GO:0005737">
    <property type="term" value="C:cytoplasm"/>
    <property type="evidence" value="ECO:0007669"/>
    <property type="project" value="UniProtKB-SubCell"/>
</dbReference>
<dbReference type="InterPro" id="IPR002036">
    <property type="entry name" value="YbeY"/>
</dbReference>
<dbReference type="PANTHER" id="PTHR46986:SF1">
    <property type="entry name" value="ENDORIBONUCLEASE YBEY, CHLOROPLASTIC"/>
    <property type="match status" value="1"/>
</dbReference>
<feature type="binding site" evidence="7">
    <location>
        <position position="125"/>
    </location>
    <ligand>
        <name>Zn(2+)</name>
        <dbReference type="ChEBI" id="CHEBI:29105"/>
        <note>catalytic</note>
    </ligand>
</feature>
<keyword evidence="7" id="KW-0698">rRNA processing</keyword>
<keyword evidence="7" id="KW-0690">Ribosome biogenesis</keyword>
<evidence type="ECO:0000313" key="9">
    <source>
        <dbReference type="Proteomes" id="UP000240042"/>
    </source>
</evidence>
<sequence>MINIAFESQSLNKPSSDFLTLLETYLENILIQFDKQYYECSIFFCNDDYILKLNKQYRNKNASTDVLSFAQHEGDIFPGQNLLLGDIVISTETAKRQAQAFGIDYEEELARLSIHGLLHLLGFDHERGPEDELIMFQLQDQLMDHFMLKYKIFQVHI</sequence>
<keyword evidence="9" id="KW-1185">Reference proteome</keyword>
<keyword evidence="7" id="KW-0963">Cytoplasm</keyword>
<dbReference type="OrthoDB" id="9807740at2"/>